<keyword evidence="3" id="KW-1185">Reference proteome</keyword>
<evidence type="ECO:0000313" key="3">
    <source>
        <dbReference type="Proteomes" id="UP001642484"/>
    </source>
</evidence>
<accession>A0ABP0K7M0</accession>
<comment type="caution">
    <text evidence="2">The sequence shown here is derived from an EMBL/GenBank/DDBJ whole genome shotgun (WGS) entry which is preliminary data.</text>
</comment>
<name>A0ABP0K7M0_9DINO</name>
<protein>
    <submittedName>
        <fullName evidence="2">Uncharacterized protein</fullName>
    </submittedName>
</protein>
<gene>
    <name evidence="2" type="ORF">CCMP2556_LOCUS14755</name>
</gene>
<keyword evidence="1" id="KW-0732">Signal</keyword>
<evidence type="ECO:0000256" key="1">
    <source>
        <dbReference type="SAM" id="SignalP"/>
    </source>
</evidence>
<feature type="signal peptide" evidence="1">
    <location>
        <begin position="1"/>
        <end position="26"/>
    </location>
</feature>
<organism evidence="2 3">
    <name type="scientific">Durusdinium trenchii</name>
    <dbReference type="NCBI Taxonomy" id="1381693"/>
    <lineage>
        <taxon>Eukaryota</taxon>
        <taxon>Sar</taxon>
        <taxon>Alveolata</taxon>
        <taxon>Dinophyceae</taxon>
        <taxon>Suessiales</taxon>
        <taxon>Symbiodiniaceae</taxon>
        <taxon>Durusdinium</taxon>
    </lineage>
</organism>
<feature type="non-terminal residue" evidence="2">
    <location>
        <position position="109"/>
    </location>
</feature>
<dbReference type="EMBL" id="CAXAMN010007646">
    <property type="protein sequence ID" value="CAK9022263.1"/>
    <property type="molecule type" value="Genomic_DNA"/>
</dbReference>
<sequence>MYSTAWPWSQAVHICLLACVPMEIGCSSEQERMRPVGQAQEPSGLVLNPEKVSKQWPSFQNHVSFVSVNSQDSKVEKVEDECLESLECRSLAWEVETESSEASPTSTGA</sequence>
<evidence type="ECO:0000313" key="2">
    <source>
        <dbReference type="EMBL" id="CAK9022263.1"/>
    </source>
</evidence>
<proteinExistence type="predicted"/>
<feature type="chain" id="PRO_5046970188" evidence="1">
    <location>
        <begin position="27"/>
        <end position="109"/>
    </location>
</feature>
<dbReference type="Proteomes" id="UP001642484">
    <property type="component" value="Unassembled WGS sequence"/>
</dbReference>
<reference evidence="2 3" key="1">
    <citation type="submission" date="2024-02" db="EMBL/GenBank/DDBJ databases">
        <authorList>
            <person name="Chen Y."/>
            <person name="Shah S."/>
            <person name="Dougan E. K."/>
            <person name="Thang M."/>
            <person name="Chan C."/>
        </authorList>
    </citation>
    <scope>NUCLEOTIDE SEQUENCE [LARGE SCALE GENOMIC DNA]</scope>
</reference>